<feature type="transmembrane region" description="Helical" evidence="17">
    <location>
        <begin position="293"/>
        <end position="316"/>
    </location>
</feature>
<evidence type="ECO:0000256" key="9">
    <source>
        <dbReference type="ARBA" id="ARBA00022837"/>
    </source>
</evidence>
<dbReference type="NCBIfam" id="TIGR00367">
    <property type="entry name" value="calcium/sodium antiporter"/>
    <property type="match status" value="1"/>
</dbReference>
<gene>
    <name evidence="19" type="ORF">CUNI_LOCUS21619</name>
</gene>
<evidence type="ECO:0000256" key="3">
    <source>
        <dbReference type="ARBA" id="ARBA00022448"/>
    </source>
</evidence>
<evidence type="ECO:0000256" key="13">
    <source>
        <dbReference type="ARBA" id="ARBA00023053"/>
    </source>
</evidence>
<feature type="transmembrane region" description="Helical" evidence="17">
    <location>
        <begin position="96"/>
        <end position="115"/>
    </location>
</feature>
<evidence type="ECO:0000256" key="16">
    <source>
        <dbReference type="ARBA" id="ARBA00023201"/>
    </source>
</evidence>
<feature type="domain" description="Sodium/calcium exchanger membrane region" evidence="18">
    <location>
        <begin position="2"/>
        <end position="114"/>
    </location>
</feature>
<dbReference type="GO" id="GO:0005886">
    <property type="term" value="C:plasma membrane"/>
    <property type="evidence" value="ECO:0007669"/>
    <property type="project" value="TreeGrafter"/>
</dbReference>
<keyword evidence="5" id="KW-0633">Potassium transport</keyword>
<feature type="transmembrane region" description="Helical" evidence="17">
    <location>
        <begin position="358"/>
        <end position="376"/>
    </location>
</feature>
<dbReference type="GO" id="GO:0005262">
    <property type="term" value="F:calcium channel activity"/>
    <property type="evidence" value="ECO:0007669"/>
    <property type="project" value="TreeGrafter"/>
</dbReference>
<keyword evidence="20" id="KW-1185">Reference proteome</keyword>
<keyword evidence="3" id="KW-0813">Transport</keyword>
<keyword evidence="13" id="KW-0915">Sodium</keyword>
<evidence type="ECO:0000256" key="10">
    <source>
        <dbReference type="ARBA" id="ARBA00022847"/>
    </source>
</evidence>
<feature type="domain" description="Sodium/calcium exchanger membrane region" evidence="18">
    <location>
        <begin position="234"/>
        <end position="373"/>
    </location>
</feature>
<dbReference type="Proteomes" id="UP000678393">
    <property type="component" value="Unassembled WGS sequence"/>
</dbReference>
<proteinExistence type="inferred from homology"/>
<evidence type="ECO:0000259" key="18">
    <source>
        <dbReference type="Pfam" id="PF01699"/>
    </source>
</evidence>
<evidence type="ECO:0000256" key="1">
    <source>
        <dbReference type="ARBA" id="ARBA00004141"/>
    </source>
</evidence>
<dbReference type="InterPro" id="IPR044880">
    <property type="entry name" value="NCX_ion-bd_dom_sf"/>
</dbReference>
<evidence type="ECO:0000313" key="20">
    <source>
        <dbReference type="Proteomes" id="UP000678393"/>
    </source>
</evidence>
<evidence type="ECO:0000256" key="14">
    <source>
        <dbReference type="ARBA" id="ARBA00023065"/>
    </source>
</evidence>
<comment type="subcellular location">
    <subcellularLocation>
        <location evidence="1">Membrane</location>
        <topology evidence="1">Multi-pass membrane protein</topology>
    </subcellularLocation>
</comment>
<evidence type="ECO:0000313" key="19">
    <source>
        <dbReference type="EMBL" id="CAG5136061.1"/>
    </source>
</evidence>
<dbReference type="EMBL" id="CAJHNH020008486">
    <property type="protein sequence ID" value="CAG5136061.1"/>
    <property type="molecule type" value="Genomic_DNA"/>
</dbReference>
<comment type="similarity">
    <text evidence="2">Belongs to the Ca(2+):cation antiporter (CaCA) (TC 2.A.19) family. SLC24A subfamily.</text>
</comment>
<accession>A0A8S4ADE5</accession>
<dbReference type="Pfam" id="PF01699">
    <property type="entry name" value="Na_Ca_ex"/>
    <property type="match status" value="2"/>
</dbReference>
<dbReference type="PANTHER" id="PTHR10846">
    <property type="entry name" value="SODIUM/POTASSIUM/CALCIUM EXCHANGER"/>
    <property type="match status" value="1"/>
</dbReference>
<evidence type="ECO:0000256" key="11">
    <source>
        <dbReference type="ARBA" id="ARBA00022958"/>
    </source>
</evidence>
<dbReference type="InterPro" id="IPR004837">
    <property type="entry name" value="NaCa_Exmemb"/>
</dbReference>
<keyword evidence="14" id="KW-0406">Ion transport</keyword>
<keyword evidence="16" id="KW-0739">Sodium transport</keyword>
<keyword evidence="6" id="KW-0109">Calcium transport</keyword>
<organism evidence="19 20">
    <name type="scientific">Candidula unifasciata</name>
    <dbReference type="NCBI Taxonomy" id="100452"/>
    <lineage>
        <taxon>Eukaryota</taxon>
        <taxon>Metazoa</taxon>
        <taxon>Spiralia</taxon>
        <taxon>Lophotrochozoa</taxon>
        <taxon>Mollusca</taxon>
        <taxon>Gastropoda</taxon>
        <taxon>Heterobranchia</taxon>
        <taxon>Euthyneura</taxon>
        <taxon>Panpulmonata</taxon>
        <taxon>Eupulmonata</taxon>
        <taxon>Stylommatophora</taxon>
        <taxon>Helicina</taxon>
        <taxon>Helicoidea</taxon>
        <taxon>Geomitridae</taxon>
        <taxon>Candidula</taxon>
    </lineage>
</organism>
<evidence type="ECO:0000256" key="12">
    <source>
        <dbReference type="ARBA" id="ARBA00022989"/>
    </source>
</evidence>
<keyword evidence="15 17" id="KW-0472">Membrane</keyword>
<sequence>LHLQTDVAGATFMAAGSSAPELATAIIGVFVAKDDVGLSTVVGSAIYNVMFVISVCGFAAGTVVQLCWWPLTRDCIAYLVSIGALIFVIADEVITWYESIIFLVLYGLYIFFMFFNQRLERRLVPMFSCCPKESSSVPDQVIVHYEKMSEGDTPDGPNETTLVLPKHSHTGSTISIDSAESTTEIHKKVPDEAVWHRPPSGRWSCALWCISLPICFLLYFSVPDCRLDRFRKWFWVTFFMSLVWLSVFSFLMVWMITIIGDLTFVAFGVSLPDVVASVLVIKDGLADMAVSNAVGSNVFDILVCLGIPWFIQTCIMKPGSEVQVYSEGLLYSSIMLLSTVALLLSLIHLNKWTLDKRISIAFLVIYVAYTVLASLYEMNIFGYFHPEECPSDY</sequence>
<name>A0A8S4ADE5_9EUPU</name>
<dbReference type="GO" id="GO:0006874">
    <property type="term" value="P:intracellular calcium ion homeostasis"/>
    <property type="evidence" value="ECO:0007669"/>
    <property type="project" value="TreeGrafter"/>
</dbReference>
<dbReference type="FunFam" id="1.20.1420.30:FF:000009">
    <property type="entry name" value="sodium/potassium/calcium exchanger 5 isoform X2"/>
    <property type="match status" value="1"/>
</dbReference>
<evidence type="ECO:0000256" key="2">
    <source>
        <dbReference type="ARBA" id="ARBA00005364"/>
    </source>
</evidence>
<dbReference type="GO" id="GO:0008273">
    <property type="term" value="F:calcium, potassium:sodium antiporter activity"/>
    <property type="evidence" value="ECO:0007669"/>
    <property type="project" value="TreeGrafter"/>
</dbReference>
<evidence type="ECO:0000256" key="15">
    <source>
        <dbReference type="ARBA" id="ARBA00023136"/>
    </source>
</evidence>
<feature type="transmembrane region" description="Helical" evidence="17">
    <location>
        <begin position="75"/>
        <end position="90"/>
    </location>
</feature>
<dbReference type="PANTHER" id="PTHR10846:SF74">
    <property type="entry name" value="SODIUM_POTASSIUM_CALCIUM EXCHANGER CG1090-RELATED"/>
    <property type="match status" value="1"/>
</dbReference>
<comment type="caution">
    <text evidence="19">The sequence shown here is derived from an EMBL/GenBank/DDBJ whole genome shotgun (WGS) entry which is preliminary data.</text>
</comment>
<dbReference type="GO" id="GO:0015293">
    <property type="term" value="F:symporter activity"/>
    <property type="evidence" value="ECO:0007669"/>
    <property type="project" value="UniProtKB-KW"/>
</dbReference>
<evidence type="ECO:0000256" key="8">
    <source>
        <dbReference type="ARBA" id="ARBA00022729"/>
    </source>
</evidence>
<keyword evidence="10" id="KW-0769">Symport</keyword>
<keyword evidence="11" id="KW-0630">Potassium</keyword>
<feature type="transmembrane region" description="Helical" evidence="17">
    <location>
        <begin position="262"/>
        <end position="281"/>
    </location>
</feature>
<keyword evidence="8" id="KW-0732">Signal</keyword>
<evidence type="ECO:0000256" key="7">
    <source>
        <dbReference type="ARBA" id="ARBA00022692"/>
    </source>
</evidence>
<keyword evidence="12 17" id="KW-1133">Transmembrane helix</keyword>
<dbReference type="AlphaFoldDB" id="A0A8S4ADE5"/>
<feature type="transmembrane region" description="Helical" evidence="17">
    <location>
        <begin position="45"/>
        <end position="68"/>
    </location>
</feature>
<dbReference type="FunFam" id="1.20.1420.30:FF:000004">
    <property type="entry name" value="Sodium/potassium/calcium exchanger 2 isoform 1"/>
    <property type="match status" value="1"/>
</dbReference>
<evidence type="ECO:0000256" key="6">
    <source>
        <dbReference type="ARBA" id="ARBA00022568"/>
    </source>
</evidence>
<evidence type="ECO:0000256" key="5">
    <source>
        <dbReference type="ARBA" id="ARBA00022538"/>
    </source>
</evidence>
<evidence type="ECO:0000256" key="4">
    <source>
        <dbReference type="ARBA" id="ARBA00022449"/>
    </source>
</evidence>
<feature type="transmembrane region" description="Helical" evidence="17">
    <location>
        <begin position="234"/>
        <end position="255"/>
    </location>
</feature>
<feature type="non-terminal residue" evidence="19">
    <location>
        <position position="1"/>
    </location>
</feature>
<keyword evidence="4" id="KW-0050">Antiport</keyword>
<protein>
    <recommendedName>
        <fullName evidence="18">Sodium/calcium exchanger membrane region domain-containing protein</fullName>
    </recommendedName>
</protein>
<dbReference type="OrthoDB" id="2127281at2759"/>
<feature type="transmembrane region" description="Helical" evidence="17">
    <location>
        <begin position="328"/>
        <end position="346"/>
    </location>
</feature>
<reference evidence="19" key="1">
    <citation type="submission" date="2021-04" db="EMBL/GenBank/DDBJ databases">
        <authorList>
            <consortium name="Molecular Ecology Group"/>
        </authorList>
    </citation>
    <scope>NUCLEOTIDE SEQUENCE</scope>
</reference>
<keyword evidence="9" id="KW-0106">Calcium</keyword>
<dbReference type="Gene3D" id="1.20.1420.30">
    <property type="entry name" value="NCX, central ion-binding region"/>
    <property type="match status" value="2"/>
</dbReference>
<keyword evidence="7 17" id="KW-0812">Transmembrane</keyword>
<evidence type="ECO:0000256" key="17">
    <source>
        <dbReference type="SAM" id="Phobius"/>
    </source>
</evidence>
<dbReference type="InterPro" id="IPR004481">
    <property type="entry name" value="K/Na/Ca-exchanger"/>
</dbReference>